<evidence type="ECO:0000313" key="2">
    <source>
        <dbReference type="Proteomes" id="UP001162740"/>
    </source>
</evidence>
<dbReference type="RefSeq" id="WP_265572815.1">
    <property type="nucleotide sequence ID" value="NZ_CP083975.1"/>
</dbReference>
<geneLocation type="plasmid" evidence="1 2">
    <name>pGD02.2.1</name>
</geneLocation>
<dbReference type="EMBL" id="CP083975">
    <property type="protein sequence ID" value="UZF48313.1"/>
    <property type="molecule type" value="Genomic_DNA"/>
</dbReference>
<proteinExistence type="predicted"/>
<evidence type="ECO:0000313" key="1">
    <source>
        <dbReference type="EMBL" id="UZF48313.1"/>
    </source>
</evidence>
<accession>A0AA46X1D6</accession>
<dbReference type="AlphaFoldDB" id="A0AA46X1D6"/>
<organism evidence="1 2">
    <name type="scientific">Rhodococcus rhodochrous</name>
    <dbReference type="NCBI Taxonomy" id="1829"/>
    <lineage>
        <taxon>Bacteria</taxon>
        <taxon>Bacillati</taxon>
        <taxon>Actinomycetota</taxon>
        <taxon>Actinomycetes</taxon>
        <taxon>Mycobacteriales</taxon>
        <taxon>Nocardiaceae</taxon>
        <taxon>Rhodococcus</taxon>
    </lineage>
</organism>
<protein>
    <submittedName>
        <fullName evidence="1">Uncharacterized protein</fullName>
    </submittedName>
</protein>
<gene>
    <name evidence="1" type="ORF">KUM34_028660</name>
</gene>
<dbReference type="Proteomes" id="UP001162740">
    <property type="component" value="Plasmid pGD02.2.1"/>
</dbReference>
<name>A0AA46X1D6_RHORH</name>
<reference evidence="1 2" key="1">
    <citation type="journal article" date="2021" name="Front. Microbiol.">
        <title>Bacterial Transformation of Aromatic Monomers in Softwood Black Liquor.</title>
        <authorList>
            <person name="Navas L.E."/>
            <person name="Dexter G."/>
            <person name="Liu J."/>
            <person name="Levy-Booth D."/>
            <person name="Cho M."/>
            <person name="Jang S.K."/>
            <person name="Mansfield S.D."/>
            <person name="Renneckar S."/>
            <person name="Mohn W.W."/>
            <person name="Eltis L.D."/>
        </authorList>
    </citation>
    <scope>NUCLEOTIDE SEQUENCE [LARGE SCALE GENOMIC DNA]</scope>
    <source>
        <strain evidence="1 2">GD02</strain>
    </source>
</reference>
<sequence>MDGFTTEFLDAVDGGDGGIAAEGAGGEDDVLGVQDPLGAVAVNTNGPPASGLVVVGSTRFAAGPDVDLQDPGVSLEPVGNKFLGGEDRPVVGVGEIRHLAVPLGVVERKVVVPQPPDVTEALGLLYNQRRDAER</sequence>
<keyword evidence="1" id="KW-0614">Plasmid</keyword>